<evidence type="ECO:0000256" key="7">
    <source>
        <dbReference type="SAM" id="Phobius"/>
    </source>
</evidence>
<keyword evidence="5" id="KW-0333">Golgi apparatus</keyword>
<dbReference type="PANTHER" id="PTHR11062">
    <property type="entry name" value="EXOSTOSIN HEPARAN SULFATE GLYCOSYLTRANSFERASE -RELATED"/>
    <property type="match status" value="1"/>
</dbReference>
<feature type="compositionally biased region" description="Basic residues" evidence="6">
    <location>
        <begin position="115"/>
        <end position="129"/>
    </location>
</feature>
<feature type="compositionally biased region" description="Basic and acidic residues" evidence="6">
    <location>
        <begin position="575"/>
        <end position="590"/>
    </location>
</feature>
<evidence type="ECO:0000256" key="4">
    <source>
        <dbReference type="ARBA" id="ARBA00022968"/>
    </source>
</evidence>
<dbReference type="GO" id="GO:0000139">
    <property type="term" value="C:Golgi membrane"/>
    <property type="evidence" value="ECO:0007669"/>
    <property type="project" value="UniProtKB-SubCell"/>
</dbReference>
<feature type="transmembrane region" description="Helical" evidence="7">
    <location>
        <begin position="38"/>
        <end position="62"/>
    </location>
</feature>
<keyword evidence="11" id="KW-1185">Reference proteome</keyword>
<feature type="region of interest" description="Disordered" evidence="6">
    <location>
        <begin position="563"/>
        <end position="593"/>
    </location>
</feature>
<feature type="region of interest" description="Disordered" evidence="6">
    <location>
        <begin position="105"/>
        <end position="139"/>
    </location>
</feature>
<evidence type="ECO:0000259" key="9">
    <source>
        <dbReference type="Pfam" id="PF24824"/>
    </source>
</evidence>
<comment type="similarity">
    <text evidence="2">Belongs to the glycosyltransferase 47 family.</text>
</comment>
<evidence type="ECO:0000256" key="1">
    <source>
        <dbReference type="ARBA" id="ARBA00004323"/>
    </source>
</evidence>
<keyword evidence="4" id="KW-0735">Signal-anchor</keyword>
<keyword evidence="3" id="KW-0328">Glycosyltransferase</keyword>
<dbReference type="Gene3D" id="2.30.29.150">
    <property type="match status" value="1"/>
</dbReference>
<protein>
    <recommendedName>
        <fullName evidence="12">Exostosin GT47 domain-containing protein</fullName>
    </recommendedName>
</protein>
<keyword evidence="7" id="KW-0812">Transmembrane</keyword>
<dbReference type="Proteomes" id="UP000316621">
    <property type="component" value="Chromosome 7"/>
</dbReference>
<evidence type="ECO:0000313" key="11">
    <source>
        <dbReference type="Proteomes" id="UP000316621"/>
    </source>
</evidence>
<keyword evidence="7" id="KW-0472">Membrane</keyword>
<dbReference type="InterPro" id="IPR040911">
    <property type="entry name" value="Exostosin_GT47"/>
</dbReference>
<evidence type="ECO:0000256" key="2">
    <source>
        <dbReference type="ARBA" id="ARBA00010271"/>
    </source>
</evidence>
<proteinExistence type="inferred from homology"/>
<dbReference type="Pfam" id="PF24824">
    <property type="entry name" value="PH_SPT16"/>
    <property type="match status" value="1"/>
</dbReference>
<evidence type="ECO:0000313" key="10">
    <source>
        <dbReference type="EMBL" id="RZC69171.1"/>
    </source>
</evidence>
<feature type="domain" description="FACT complex subunit SPT16 PH-like" evidence="9">
    <location>
        <begin position="662"/>
        <end position="757"/>
    </location>
</feature>
<keyword evidence="7" id="KW-1133">Transmembrane helix</keyword>
<keyword evidence="3" id="KW-0808">Transferase</keyword>
<dbReference type="InterPro" id="IPR004263">
    <property type="entry name" value="Exostosin"/>
</dbReference>
<sequence length="778" mass="89775">MEVRGGMPKSLAIQKAKLRKRRELRRQWLGNRIDWRKLIFFVAIMTTAAAVLQIFILPYPVWFLVPPATISSYEASNKTTSVQGNLPVERVELFQPVDVSSLTNTTKVVEEGKPRASRRRRRRRRVKTKQKPEEPIFPPPPPRVVTAWQRYVWSLPPNEALIYAKKEIENVSDVTDDPDLYAPLFRNVSIFRRSYELMENILKVYIYPDGDKPIFHEPHLQGIYASEGWFMRTIEDYRQFVTRDPKKAHLFYLPYSARQLELALYVPDSHNIKPLSIFLRDYVNMLAAKYPFWNRTHGADHFLVACHDWGPYTLTEHEELVKNTIKALCNADTSEGIFVAGKDVSLPETTIRNPKRPLRDVGGKRVSQRPILAFFAGNMHGRVRPTLLKVWGDKDDDMRIYGPLPVRVSRKMTYAQHMKSSRFCICPMGYEVNSPRIVEALFYECVPVIIADNFVLPFSEVFDWSAFSLVVSEKDIPKLKDILSAIPLKRYLAMQTNVKMVQKHFLWNPRPIRYDVFHMILHSIWYSRLNQIQLLQQLGGGYLVSRQQEENSRATTTSVCFSMEESQHSEPPIDDAVKPEGYRTRPRFEPSAESYNDPRICFEEMHRYKQACLAHKVKIRTSWKLLRGGAGTPDDSVKMGDAEGPFTQMNLQLETNAQDIIKLTGVTICPKVGGQGGKTVTGTLEAHVNGFRYTTFGAHPHIDFVCENVKRAFFRVGNGRMLPLLHFQLHSKIMVGTEETQHIKFHPEPTFVGQYDDHEKSLENFVDGVRDIWDSKTE</sequence>
<organism evidence="10 11">
    <name type="scientific">Papaver somniferum</name>
    <name type="common">Opium poppy</name>
    <dbReference type="NCBI Taxonomy" id="3469"/>
    <lineage>
        <taxon>Eukaryota</taxon>
        <taxon>Viridiplantae</taxon>
        <taxon>Streptophyta</taxon>
        <taxon>Embryophyta</taxon>
        <taxon>Tracheophyta</taxon>
        <taxon>Spermatophyta</taxon>
        <taxon>Magnoliopsida</taxon>
        <taxon>Ranunculales</taxon>
        <taxon>Papaveraceae</taxon>
        <taxon>Papaveroideae</taxon>
        <taxon>Papaver</taxon>
    </lineage>
</organism>
<feature type="domain" description="Exostosin GT47" evidence="8">
    <location>
        <begin position="200"/>
        <end position="485"/>
    </location>
</feature>
<name>A0A4Y7KAD7_PAPSO</name>
<evidence type="ECO:0000259" key="8">
    <source>
        <dbReference type="Pfam" id="PF03016"/>
    </source>
</evidence>
<evidence type="ECO:0000256" key="5">
    <source>
        <dbReference type="ARBA" id="ARBA00023034"/>
    </source>
</evidence>
<dbReference type="GO" id="GO:0016757">
    <property type="term" value="F:glycosyltransferase activity"/>
    <property type="evidence" value="ECO:0007669"/>
    <property type="project" value="UniProtKB-KW"/>
</dbReference>
<dbReference type="PANTHER" id="PTHR11062:SF59">
    <property type="entry name" value="EXOSTOSIN FAMILY PROTEIN"/>
    <property type="match status" value="1"/>
</dbReference>
<evidence type="ECO:0000256" key="6">
    <source>
        <dbReference type="SAM" id="MobiDB-lite"/>
    </source>
</evidence>
<reference evidence="10 11" key="1">
    <citation type="journal article" date="2018" name="Science">
        <title>The opium poppy genome and morphinan production.</title>
        <authorList>
            <person name="Guo L."/>
            <person name="Winzer T."/>
            <person name="Yang X."/>
            <person name="Li Y."/>
            <person name="Ning Z."/>
            <person name="He Z."/>
            <person name="Teodor R."/>
            <person name="Lu Y."/>
            <person name="Bowser T.A."/>
            <person name="Graham I.A."/>
            <person name="Ye K."/>
        </authorList>
    </citation>
    <scope>NUCLEOTIDE SEQUENCE [LARGE SCALE GENOMIC DNA]</scope>
    <source>
        <strain evidence="11">cv. HN1</strain>
        <tissue evidence="10">Leaves</tissue>
    </source>
</reference>
<comment type="subcellular location">
    <subcellularLocation>
        <location evidence="1">Golgi apparatus membrane</location>
        <topology evidence="1">Single-pass type II membrane protein</topology>
    </subcellularLocation>
</comment>
<dbReference type="OMA" id="YNDPRIC"/>
<evidence type="ECO:0008006" key="12">
    <source>
        <dbReference type="Google" id="ProtNLM"/>
    </source>
</evidence>
<dbReference type="Pfam" id="PF03016">
    <property type="entry name" value="Exostosin_GT47"/>
    <property type="match status" value="1"/>
</dbReference>
<gene>
    <name evidence="10" type="ORF">C5167_032334</name>
</gene>
<evidence type="ECO:0000256" key="3">
    <source>
        <dbReference type="ARBA" id="ARBA00022676"/>
    </source>
</evidence>
<accession>A0A4Y7KAD7</accession>
<dbReference type="EMBL" id="CM010721">
    <property type="protein sequence ID" value="RZC69171.1"/>
    <property type="molecule type" value="Genomic_DNA"/>
</dbReference>
<dbReference type="Gramene" id="RZC69171">
    <property type="protein sequence ID" value="RZC69171"/>
    <property type="gene ID" value="C5167_032334"/>
</dbReference>
<dbReference type="InterPro" id="IPR056595">
    <property type="entry name" value="Fact-SPT16_PH"/>
</dbReference>
<dbReference type="AlphaFoldDB" id="A0A4Y7KAD7"/>